<evidence type="ECO:0000256" key="2">
    <source>
        <dbReference type="ARBA" id="ARBA00010617"/>
    </source>
</evidence>
<dbReference type="Gene3D" id="1.10.630.10">
    <property type="entry name" value="Cytochrome P450"/>
    <property type="match status" value="1"/>
</dbReference>
<evidence type="ECO:0000256" key="1">
    <source>
        <dbReference type="ARBA" id="ARBA00001971"/>
    </source>
</evidence>
<name>A0A0P1ELF2_9RHOB</name>
<dbReference type="InterPro" id="IPR002401">
    <property type="entry name" value="Cyt_P450_E_grp-I"/>
</dbReference>
<gene>
    <name evidence="5" type="primary">cypE</name>
    <name evidence="5" type="ORF">SHM7688_00384</name>
</gene>
<organism evidence="5 6">
    <name type="scientific">Shimia marina</name>
    <dbReference type="NCBI Taxonomy" id="321267"/>
    <lineage>
        <taxon>Bacteria</taxon>
        <taxon>Pseudomonadati</taxon>
        <taxon>Pseudomonadota</taxon>
        <taxon>Alphaproteobacteria</taxon>
        <taxon>Rhodobacterales</taxon>
        <taxon>Roseobacteraceae</taxon>
    </lineage>
</organism>
<feature type="binding site" description="axial binding residue" evidence="3">
    <location>
        <position position="432"/>
    </location>
    <ligand>
        <name>heme</name>
        <dbReference type="ChEBI" id="CHEBI:30413"/>
    </ligand>
    <ligandPart>
        <name>Fe</name>
        <dbReference type="ChEBI" id="CHEBI:18248"/>
    </ligandPart>
</feature>
<reference evidence="5 6" key="1">
    <citation type="submission" date="2015-09" db="EMBL/GenBank/DDBJ databases">
        <authorList>
            <consortium name="Swine Surveillance"/>
        </authorList>
    </citation>
    <scope>NUCLEOTIDE SEQUENCE [LARGE SCALE GENOMIC DNA]</scope>
    <source>
        <strain evidence="5 6">CECT 7688</strain>
    </source>
</reference>
<dbReference type="PANTHER" id="PTHR24305">
    <property type="entry name" value="CYTOCHROME P450"/>
    <property type="match status" value="1"/>
</dbReference>
<dbReference type="InterPro" id="IPR017972">
    <property type="entry name" value="Cyt_P450_CS"/>
</dbReference>
<keyword evidence="6" id="KW-1185">Reference proteome</keyword>
<keyword evidence="3 4" id="KW-0479">Metal-binding</keyword>
<accession>A0A0P1ELF2</accession>
<dbReference type="GO" id="GO:0020037">
    <property type="term" value="F:heme binding"/>
    <property type="evidence" value="ECO:0007669"/>
    <property type="project" value="InterPro"/>
</dbReference>
<keyword evidence="4" id="KW-0560">Oxidoreductase</keyword>
<evidence type="ECO:0000313" key="5">
    <source>
        <dbReference type="EMBL" id="CUH50952.1"/>
    </source>
</evidence>
<keyword evidence="4" id="KW-0503">Monooxygenase</keyword>
<keyword evidence="3 4" id="KW-0349">Heme</keyword>
<dbReference type="GO" id="GO:0005506">
    <property type="term" value="F:iron ion binding"/>
    <property type="evidence" value="ECO:0007669"/>
    <property type="project" value="InterPro"/>
</dbReference>
<keyword evidence="3 4" id="KW-0408">Iron</keyword>
<dbReference type="PROSITE" id="PS00086">
    <property type="entry name" value="CYTOCHROME_P450"/>
    <property type="match status" value="1"/>
</dbReference>
<dbReference type="GO" id="GO:0016705">
    <property type="term" value="F:oxidoreductase activity, acting on paired donors, with incorporation or reduction of molecular oxygen"/>
    <property type="evidence" value="ECO:0007669"/>
    <property type="project" value="InterPro"/>
</dbReference>
<evidence type="ECO:0000313" key="6">
    <source>
        <dbReference type="Proteomes" id="UP000054823"/>
    </source>
</evidence>
<dbReference type="Pfam" id="PF00067">
    <property type="entry name" value="p450"/>
    <property type="match status" value="1"/>
</dbReference>
<evidence type="ECO:0000256" key="4">
    <source>
        <dbReference type="RuleBase" id="RU000461"/>
    </source>
</evidence>
<proteinExistence type="inferred from homology"/>
<dbReference type="STRING" id="321267.SHM7688_00384"/>
<comment type="cofactor">
    <cofactor evidence="1 3">
        <name>heme</name>
        <dbReference type="ChEBI" id="CHEBI:30413"/>
    </cofactor>
</comment>
<dbReference type="Proteomes" id="UP000054823">
    <property type="component" value="Unassembled WGS sequence"/>
</dbReference>
<dbReference type="SUPFAM" id="SSF48264">
    <property type="entry name" value="Cytochrome P450"/>
    <property type="match status" value="1"/>
</dbReference>
<protein>
    <submittedName>
        <fullName evidence="5">Putative bifunctional P-450/NADPH-P450 reductase 2</fullName>
    </submittedName>
</protein>
<dbReference type="PRINTS" id="PR00385">
    <property type="entry name" value="P450"/>
</dbReference>
<dbReference type="PRINTS" id="PR00463">
    <property type="entry name" value="EP450I"/>
</dbReference>
<dbReference type="AlphaFoldDB" id="A0A0P1ELF2"/>
<dbReference type="PANTHER" id="PTHR24305:SF166">
    <property type="entry name" value="CYTOCHROME P450 12A4, MITOCHONDRIAL-RELATED"/>
    <property type="match status" value="1"/>
</dbReference>
<dbReference type="InterPro" id="IPR001128">
    <property type="entry name" value="Cyt_P450"/>
</dbReference>
<dbReference type="InterPro" id="IPR036396">
    <property type="entry name" value="Cyt_P450_sf"/>
</dbReference>
<dbReference type="EMBL" id="CYPW01000006">
    <property type="protein sequence ID" value="CUH50952.1"/>
    <property type="molecule type" value="Genomic_DNA"/>
</dbReference>
<sequence>MPLNRAIVGFAGSDLPLILIRKEFMMSQPASPLSHDHPAVPVRAQLATEPLGLFGSLKAARSNLLNILPEIAVRQPMVSGRTGLRWHMVMDPGAIRQMLLTKVEDYPKSKATKNILRPAIGDSLFIAEGAHWRWQRRAAAPVFSHRNIANLTPTMAAAADRAADRIAAAGPRAVDLLEEMVATTFDVISEVTFSGDGSFDSDGVHRAIDAYIAEAGKISLLDMLGVPDWVPRPGRMMSGHAVGGMKKVADAAIEARRQRGSKGLPDLLDLLLAGEDPETKKRMNTAELRDNLLTFIVAGHETTALTLAWALYLCAFDQQVQSKARAEIANICGNAPITGAHVAQLAYLRQIVEETLRLYPPAGIISRTAQKADRLCAREIRPGDTVMIPIYALGRHHQLWNNPDSFDPDRFADRKSIDRYAYLPFGDGPRICIGANFAIQEAVIILATLLRRFQFEEVSGRPPKPVMILTLRPEGGVWLTAKPLRSKTPAALT</sequence>
<dbReference type="InterPro" id="IPR050121">
    <property type="entry name" value="Cytochrome_P450_monoxygenase"/>
</dbReference>
<evidence type="ECO:0000256" key="3">
    <source>
        <dbReference type="PIRSR" id="PIRSR602401-1"/>
    </source>
</evidence>
<dbReference type="GO" id="GO:0004497">
    <property type="term" value="F:monooxygenase activity"/>
    <property type="evidence" value="ECO:0007669"/>
    <property type="project" value="UniProtKB-KW"/>
</dbReference>
<comment type="similarity">
    <text evidence="2 4">Belongs to the cytochrome P450 family.</text>
</comment>